<sequence length="1344" mass="145115">MKSSTTSGFAPVSKSHIERRSLARPAARDLIERGSKQVAALIGTARHSFSLRPNNVVPPKRYQPRTAVGNLFSSAHDLTCKVSFSKQGKLASNAYGRARSCPPADDFESWETNFAAILSTIIQRSVPLHSELEMHLMNNTKKAEKAAEEKYDVVYHYPNLDLHTAAVTGNVGLVHYALTHGQPVNSILHGLLPIHAACSGGSEQVVRMLIDRGADVNAPRLPRRYFDPRQQSTILGQTGSTPLHFAAANGHDKIVRILLACGAVQRPDKCGNTPDMVAEQCGHKDVMETFRTWEAMLEEEREKVREREEEEKKALSRNGMEHSSSSRSEAIVDEDEDADQVSPVLEKQPAWKGKGRAESFADRQQKLRIRKSIDHMFGARRGGSLRIPPTKADKADALEPRHSMDETASNSSASLAAQHLATGDDRKSSIPGFFGRAAHPFHWKTHNSETDVQHARGRSRAHHSEDGQISGPPSIRQMSKHTLLQIFRRGHNGSPPSLSPSPPRTTIPLLPTDDLDESVERIKRLSIDGIRPAPYGRPRSGSQVSFQNPLVSRPPSIGGGSSASHDQPRSVSAPHSKTEFGEGTPSDSGVETESFNTARERRGSQSSQTASSESGTAALKPLSRINTQLSKSTSSVDANLDEKKEPKSILKTRAETLSSPTSPRGFARLSPWHEPSTPSPLGGPKPRSATMPTSYFQSPLSPQKIKTNESNTTLASKTSTSASANEESPDFDRREKEDGIGESIWDRAAARNSAKGRSRGASFTSATSSGVPGLVVPSTVGMSLLQEPEGTDWTFATQRPVIRLPSLRRYGRSRNNTVSTMTSMASNGAFSLETMESNITPPSLSSSYFASGSSGHPRSEDGISVRERVARRVSKRRADGPELLYTVPIKGRTEEQKEEEEIEKAKREAEERRKRTEQEILKAVAHPEADDSSLTLAEQLAAYGDIMAMQDSLSNDGHDRPPSSASSSAVVSRSYVRRPSLKKTDSTDSNATIKTENSRRPKSQVRKASSVPVSASHSRDGSDVGSKAAHAAHKTDAEARQEALRLVPGLDTLFTTHAPSAAIPSINRIYETRAAAYRDKGLALKRQAPLYGSSAKNPNRPPVRIEDHWLMAGIGKKNPGVSVQARPQRAASMGTQHVIEEREISRPAISAPMMMSHTDAPIATPRKLGKSNEPSASLANFQGKLTLKPGSAASKVDTTASVLSPAMGNARSTIDPTSVGAATLSNGSKFGKTWTNLGSSAFGVSAGPARRRVSGPLYDEKVDSPDAPTLLGSKGIVEEASSPGTTRRTDMTIPNHLMANNTAEARLSSGGGDAEQVPPALAGAHKHRWGDGLKSAMRLGKSRS</sequence>
<accession>A0ACC2XLZ1</accession>
<organism evidence="1 2">
    <name type="scientific">Naganishia onofrii</name>
    <dbReference type="NCBI Taxonomy" id="1851511"/>
    <lineage>
        <taxon>Eukaryota</taxon>
        <taxon>Fungi</taxon>
        <taxon>Dikarya</taxon>
        <taxon>Basidiomycota</taxon>
        <taxon>Agaricomycotina</taxon>
        <taxon>Tremellomycetes</taxon>
        <taxon>Filobasidiales</taxon>
        <taxon>Filobasidiaceae</taxon>
        <taxon>Naganishia</taxon>
    </lineage>
</organism>
<dbReference type="EMBL" id="JASBWV010000008">
    <property type="protein sequence ID" value="KAJ9124873.1"/>
    <property type="molecule type" value="Genomic_DNA"/>
</dbReference>
<evidence type="ECO:0000313" key="2">
    <source>
        <dbReference type="Proteomes" id="UP001234202"/>
    </source>
</evidence>
<protein>
    <submittedName>
        <fullName evidence="1">Uncharacterized protein</fullName>
    </submittedName>
</protein>
<comment type="caution">
    <text evidence="1">The sequence shown here is derived from an EMBL/GenBank/DDBJ whole genome shotgun (WGS) entry which is preliminary data.</text>
</comment>
<gene>
    <name evidence="1" type="ORF">QFC24_002802</name>
</gene>
<reference evidence="1" key="1">
    <citation type="submission" date="2023-04" db="EMBL/GenBank/DDBJ databases">
        <title>Draft Genome sequencing of Naganishia species isolated from polar environments using Oxford Nanopore Technology.</title>
        <authorList>
            <person name="Leo P."/>
            <person name="Venkateswaran K."/>
        </authorList>
    </citation>
    <scope>NUCLEOTIDE SEQUENCE</scope>
    <source>
        <strain evidence="1">DBVPG 5303</strain>
    </source>
</reference>
<evidence type="ECO:0000313" key="1">
    <source>
        <dbReference type="EMBL" id="KAJ9124873.1"/>
    </source>
</evidence>
<dbReference type="Proteomes" id="UP001234202">
    <property type="component" value="Unassembled WGS sequence"/>
</dbReference>
<name>A0ACC2XLZ1_9TREE</name>
<proteinExistence type="predicted"/>
<keyword evidence="2" id="KW-1185">Reference proteome</keyword>